<dbReference type="AlphaFoldDB" id="A0A1U6H304"/>
<feature type="transmembrane region" description="Helical" evidence="1">
    <location>
        <begin position="6"/>
        <end position="22"/>
    </location>
</feature>
<dbReference type="STRING" id="428990.SAMN06295987_1011144"/>
<gene>
    <name evidence="2" type="ORF">SAMN06295987_1011144</name>
</gene>
<evidence type="ECO:0000313" key="3">
    <source>
        <dbReference type="Proteomes" id="UP000190989"/>
    </source>
</evidence>
<dbReference type="Proteomes" id="UP000190989">
    <property type="component" value="Unassembled WGS sequence"/>
</dbReference>
<keyword evidence="1" id="KW-0472">Membrane</keyword>
<keyword evidence="1" id="KW-1133">Transmembrane helix</keyword>
<proteinExistence type="predicted"/>
<evidence type="ECO:0000313" key="2">
    <source>
        <dbReference type="EMBL" id="SLJ90127.1"/>
    </source>
</evidence>
<feature type="transmembrane region" description="Helical" evidence="1">
    <location>
        <begin position="59"/>
        <end position="78"/>
    </location>
</feature>
<feature type="transmembrane region" description="Helical" evidence="1">
    <location>
        <begin position="145"/>
        <end position="165"/>
    </location>
</feature>
<evidence type="ECO:0000256" key="1">
    <source>
        <dbReference type="SAM" id="Phobius"/>
    </source>
</evidence>
<sequence length="192" mass="19613">MMGDAVLSLGAVLAVAGVAMLRRSWSRRTRSHGLNLAAWGSLALSTALGWASAGAWGAAVEAIVAMALAFVLLGWAAWTSPPGKALASNRRVGMLPENGAPLGIGRRIVTFTFVAILALASSLALAMAGRLLALVAGAGEANANAISLFVTPLAWMGLAYALMMTGNRRRQVVMLAIAAVAAVPAYLIGAMT</sequence>
<dbReference type="RefSeq" id="WP_079729702.1">
    <property type="nucleotide sequence ID" value="NZ_FVZE01000001.1"/>
</dbReference>
<accession>A0A1U6H304</accession>
<protein>
    <submittedName>
        <fullName evidence="2">Uncharacterized protein</fullName>
    </submittedName>
</protein>
<feature type="transmembrane region" description="Helical" evidence="1">
    <location>
        <begin position="34"/>
        <end position="53"/>
    </location>
</feature>
<feature type="transmembrane region" description="Helical" evidence="1">
    <location>
        <begin position="172"/>
        <end position="191"/>
    </location>
</feature>
<keyword evidence="3" id="KW-1185">Reference proteome</keyword>
<reference evidence="3" key="1">
    <citation type="submission" date="2017-02" db="EMBL/GenBank/DDBJ databases">
        <authorList>
            <person name="Varghese N."/>
            <person name="Submissions S."/>
        </authorList>
    </citation>
    <scope>NUCLEOTIDE SEQUENCE [LARGE SCALE GENOMIC DNA]</scope>
    <source>
        <strain evidence="3">SM117</strain>
    </source>
</reference>
<name>A0A1U6H304_9SPHN</name>
<keyword evidence="1" id="KW-0812">Transmembrane</keyword>
<dbReference type="EMBL" id="FVZE01000001">
    <property type="protein sequence ID" value="SLJ90127.1"/>
    <property type="molecule type" value="Genomic_DNA"/>
</dbReference>
<feature type="transmembrane region" description="Helical" evidence="1">
    <location>
        <begin position="108"/>
        <end position="133"/>
    </location>
</feature>
<organism evidence="2 3">
    <name type="scientific">Novosphingobium mathurense</name>
    <dbReference type="NCBI Taxonomy" id="428990"/>
    <lineage>
        <taxon>Bacteria</taxon>
        <taxon>Pseudomonadati</taxon>
        <taxon>Pseudomonadota</taxon>
        <taxon>Alphaproteobacteria</taxon>
        <taxon>Sphingomonadales</taxon>
        <taxon>Sphingomonadaceae</taxon>
        <taxon>Novosphingobium</taxon>
    </lineage>
</organism>